<dbReference type="GeneID" id="2906040"/>
<evidence type="ECO:0000256" key="1">
    <source>
        <dbReference type="ARBA" id="ARBA00004370"/>
    </source>
</evidence>
<dbReference type="RefSeq" id="XP_499650.2">
    <property type="nucleotide sequence ID" value="XM_499650.2"/>
</dbReference>
<dbReference type="KEGG" id="yli:2906040"/>
<keyword evidence="2" id="KW-0472">Membrane</keyword>
<dbReference type="Pfam" id="PF25440">
    <property type="entry name" value="Beta-prop_RIC1_2nd"/>
    <property type="match status" value="1"/>
</dbReference>
<evidence type="ECO:0000313" key="5">
    <source>
        <dbReference type="EMBL" id="AOW00135.1"/>
    </source>
</evidence>
<dbReference type="PANTHER" id="PTHR22746">
    <property type="entry name" value="RAB6A-GEF COMPLEX PARTNER PROTEIN 1"/>
    <property type="match status" value="1"/>
</dbReference>
<evidence type="ECO:0000256" key="2">
    <source>
        <dbReference type="ARBA" id="ARBA00023136"/>
    </source>
</evidence>
<dbReference type="GO" id="GO:0005829">
    <property type="term" value="C:cytosol"/>
    <property type="evidence" value="ECO:0007669"/>
    <property type="project" value="TreeGrafter"/>
</dbReference>
<dbReference type="Proteomes" id="UP000182444">
    <property type="component" value="Chromosome 1A"/>
</dbReference>
<dbReference type="InterPro" id="IPR040096">
    <property type="entry name" value="Ric1"/>
</dbReference>
<feature type="region of interest" description="Disordered" evidence="3">
    <location>
        <begin position="221"/>
        <end position="264"/>
    </location>
</feature>
<dbReference type="eggNOG" id="KOG2006">
    <property type="taxonomic scope" value="Eukaryota"/>
</dbReference>
<reference evidence="5 6" key="1">
    <citation type="journal article" date="2016" name="PLoS ONE">
        <title>Sequence Assembly of Yarrowia lipolytica Strain W29/CLIB89 Shows Transposable Element Diversity.</title>
        <authorList>
            <person name="Magnan C."/>
            <person name="Yu J."/>
            <person name="Chang I."/>
            <person name="Jahn E."/>
            <person name="Kanomata Y."/>
            <person name="Wu J."/>
            <person name="Zeller M."/>
            <person name="Oakes M."/>
            <person name="Baldi P."/>
            <person name="Sandmeyer S."/>
        </authorList>
    </citation>
    <scope>NUCLEOTIDE SEQUENCE [LARGE SCALE GENOMIC DNA]</scope>
    <source>
        <strain evidence="6">CLIB89(W29)</strain>
    </source>
</reference>
<feature type="domain" description="RIC1 C-terminal alpha solenoid region" evidence="4">
    <location>
        <begin position="763"/>
        <end position="938"/>
    </location>
</feature>
<dbReference type="GO" id="GO:0006886">
    <property type="term" value="P:intracellular protein transport"/>
    <property type="evidence" value="ECO:0007669"/>
    <property type="project" value="InterPro"/>
</dbReference>
<dbReference type="VEuPathDB" id="FungiDB:YALI0_A01397g"/>
<organism evidence="5 6">
    <name type="scientific">Yarrowia lipolytica</name>
    <name type="common">Candida lipolytica</name>
    <dbReference type="NCBI Taxonomy" id="4952"/>
    <lineage>
        <taxon>Eukaryota</taxon>
        <taxon>Fungi</taxon>
        <taxon>Dikarya</taxon>
        <taxon>Ascomycota</taxon>
        <taxon>Saccharomycotina</taxon>
        <taxon>Dipodascomycetes</taxon>
        <taxon>Dipodascales</taxon>
        <taxon>Dipodascales incertae sedis</taxon>
        <taxon>Yarrowia</taxon>
    </lineage>
</organism>
<dbReference type="Pfam" id="PF07064">
    <property type="entry name" value="RIC1"/>
    <property type="match status" value="1"/>
</dbReference>
<dbReference type="EMBL" id="CP017553">
    <property type="protein sequence ID" value="AOW00135.1"/>
    <property type="molecule type" value="Genomic_DNA"/>
</dbReference>
<evidence type="ECO:0000313" key="6">
    <source>
        <dbReference type="Proteomes" id="UP000182444"/>
    </source>
</evidence>
<dbReference type="Gene3D" id="2.130.10.10">
    <property type="entry name" value="YVTN repeat-like/Quinoprotein amine dehydrogenase"/>
    <property type="match status" value="1"/>
</dbReference>
<dbReference type="GO" id="GO:0042147">
    <property type="term" value="P:retrograde transport, endosome to Golgi"/>
    <property type="evidence" value="ECO:0007669"/>
    <property type="project" value="TreeGrafter"/>
</dbReference>
<sequence>MSWPVSAPQSVKLLAPDDECIAIEASRSGFFLIALTHSSIYIYQLNPLFPVAVHSRSASSLDTYGVNRKIITKRDGSHVGVITSGGHVILYSLSILPYLEPGNITFESSGTKPVLYPGPGESVGVQGVRIEVRTSIRVDSFCENAVVLEDEIVLFTRDPPAVQMLPLDSLQPTSVVLRKLPWLRDDNGKVDYPVHIDYSRPMDMYCWVGESGRGYVVVSKENRDDDDDGRECDVTPKDTSPNGNELTNEPEVDEPDAATSDPTNIELKPLTVTTTPKPTSPPITGYCFHKSKIKATISAVNSRFSVIALGATDGSIVLYTVRDYQGNCLRVTRMVHPDTPAGITCLTWNPEGTCLFAGYENGWSLFSVYGMLLSHSFQGLDTDDEKEVWLRGIKSAAWSGAGDGLFLVPLISTPETPQLYCLDMAKFSLFENFTQDNLKGPVLFRNNKLAIYRGHHQPGFAAISRDSILWQFICMPASYTASNWPIRMIACCSRHEYFAVAGARGLCHYSINSGRWKMFAEEYMDNEFVVKGGMIWYKHFLICGVYSFTTGGYEIRVYSRDLDLHASKVVLVQEVPTQIIHMSVAGAFLYVYTLDNCLYEFTIKATGVNGLVLVFQKMLSFTEIIKSPNRVRAITKYSKDEFLVLVDGTLVLFSPSEISSDSSQAVGFSKRTLHHHIEYFLVESSSSEPQFENTIWAFDGSNVLLWLNPHEIEPCKIDVENYPLMPLVSKGIMLGIYSDLLSTRSCSFPIFRFAFGTDIFLSDLLNFLISRGDYTKAVELAGQYRQLDYFNHCLEILLHTNVVNGDGKKDGKGKAAESTETSTDLIVKLCRSFPGYLDIFANCARKMEASYWPTLFNSTGSPRSLFQQSMEQGRLQTASKYLPILHSEEDEEAFSDTIDLMQQAKEQGEWGLCGSLCDFLVGIDPTNKSLNRVLDKVQL</sequence>
<dbReference type="GO" id="GO:0034066">
    <property type="term" value="C:Ric1-Rgp1 guanyl-nucleotide exchange factor complex"/>
    <property type="evidence" value="ECO:0007669"/>
    <property type="project" value="InterPro"/>
</dbReference>
<dbReference type="SUPFAM" id="SSF50978">
    <property type="entry name" value="WD40 repeat-like"/>
    <property type="match status" value="1"/>
</dbReference>
<dbReference type="InterPro" id="IPR036322">
    <property type="entry name" value="WD40_repeat_dom_sf"/>
</dbReference>
<gene>
    <name evidence="5" type="ORF">YALI1_A01794g</name>
</gene>
<evidence type="ECO:0000259" key="4">
    <source>
        <dbReference type="Pfam" id="PF07064"/>
    </source>
</evidence>
<name>A0A1D8N3E7_YARLL</name>
<feature type="compositionally biased region" description="Polar residues" evidence="3">
    <location>
        <begin position="237"/>
        <end position="247"/>
    </location>
</feature>
<dbReference type="InterPro" id="IPR009771">
    <property type="entry name" value="RIC1_C"/>
</dbReference>
<dbReference type="InterPro" id="IPR015943">
    <property type="entry name" value="WD40/YVTN_repeat-like_dom_sf"/>
</dbReference>
<dbReference type="GO" id="GO:0000139">
    <property type="term" value="C:Golgi membrane"/>
    <property type="evidence" value="ECO:0007669"/>
    <property type="project" value="TreeGrafter"/>
</dbReference>
<dbReference type="VEuPathDB" id="FungiDB:YALI1_A01794g"/>
<protein>
    <recommendedName>
        <fullName evidence="4">RIC1 C-terminal alpha solenoid region domain-containing protein</fullName>
    </recommendedName>
</protein>
<comment type="subcellular location">
    <subcellularLocation>
        <location evidence="1">Membrane</location>
    </subcellularLocation>
</comment>
<proteinExistence type="predicted"/>
<dbReference type="AlphaFoldDB" id="A0A1D8N3E7"/>
<evidence type="ECO:0000256" key="3">
    <source>
        <dbReference type="SAM" id="MobiDB-lite"/>
    </source>
</evidence>
<accession>A0A1D8N3E7</accession>
<dbReference type="PANTHER" id="PTHR22746:SF10">
    <property type="entry name" value="GUANINE NUCLEOTIDE EXCHANGE FACTOR SUBUNIT RIC1"/>
    <property type="match status" value="1"/>
</dbReference>